<name>A0AAD9AID7_9PEZI</name>
<evidence type="ECO:0000313" key="1">
    <source>
        <dbReference type="EMBL" id="KAK1848826.1"/>
    </source>
</evidence>
<proteinExistence type="predicted"/>
<gene>
    <name evidence="1" type="ORF">CCHR01_08518</name>
</gene>
<keyword evidence="2" id="KW-1185">Reference proteome</keyword>
<dbReference type="Proteomes" id="UP001243330">
    <property type="component" value="Unassembled WGS sequence"/>
</dbReference>
<dbReference type="EMBL" id="JAQOWY010000160">
    <property type="protein sequence ID" value="KAK1848826.1"/>
    <property type="molecule type" value="Genomic_DNA"/>
</dbReference>
<accession>A0AAD9AID7</accession>
<evidence type="ECO:0000313" key="2">
    <source>
        <dbReference type="Proteomes" id="UP001243330"/>
    </source>
</evidence>
<reference evidence="1" key="1">
    <citation type="submission" date="2023-01" db="EMBL/GenBank/DDBJ databases">
        <title>Colletotrichum chrysophilum M932 genome sequence.</title>
        <authorList>
            <person name="Baroncelli R."/>
        </authorList>
    </citation>
    <scope>NUCLEOTIDE SEQUENCE</scope>
    <source>
        <strain evidence="1">M932</strain>
    </source>
</reference>
<organism evidence="1 2">
    <name type="scientific">Colletotrichum chrysophilum</name>
    <dbReference type="NCBI Taxonomy" id="1836956"/>
    <lineage>
        <taxon>Eukaryota</taxon>
        <taxon>Fungi</taxon>
        <taxon>Dikarya</taxon>
        <taxon>Ascomycota</taxon>
        <taxon>Pezizomycotina</taxon>
        <taxon>Sordariomycetes</taxon>
        <taxon>Hypocreomycetidae</taxon>
        <taxon>Glomerellales</taxon>
        <taxon>Glomerellaceae</taxon>
        <taxon>Colletotrichum</taxon>
        <taxon>Colletotrichum gloeosporioides species complex</taxon>
    </lineage>
</organism>
<dbReference type="AlphaFoldDB" id="A0AAD9AID7"/>
<sequence>MGIRYWRSVRLSLTVSVPDDMSVMGCKKCPGSCSKVHVLFPRRDRMCSPAVATLRDYMAT</sequence>
<comment type="caution">
    <text evidence="1">The sequence shown here is derived from an EMBL/GenBank/DDBJ whole genome shotgun (WGS) entry which is preliminary data.</text>
</comment>
<protein>
    <submittedName>
        <fullName evidence="1">Uncharacterized protein</fullName>
    </submittedName>
</protein>